<gene>
    <name evidence="2" type="ORF">LAESUDRAFT_682490</name>
</gene>
<name>A0A165DDM9_9APHY</name>
<keyword evidence="3" id="KW-1185">Reference proteome</keyword>
<accession>A0A165DDM9</accession>
<reference evidence="2 3" key="1">
    <citation type="journal article" date="2016" name="Mol. Biol. Evol.">
        <title>Comparative Genomics of Early-Diverging Mushroom-Forming Fungi Provides Insights into the Origins of Lignocellulose Decay Capabilities.</title>
        <authorList>
            <person name="Nagy L.G."/>
            <person name="Riley R."/>
            <person name="Tritt A."/>
            <person name="Adam C."/>
            <person name="Daum C."/>
            <person name="Floudas D."/>
            <person name="Sun H."/>
            <person name="Yadav J.S."/>
            <person name="Pangilinan J."/>
            <person name="Larsson K.H."/>
            <person name="Matsuura K."/>
            <person name="Barry K."/>
            <person name="Labutti K."/>
            <person name="Kuo R."/>
            <person name="Ohm R.A."/>
            <person name="Bhattacharya S.S."/>
            <person name="Shirouzu T."/>
            <person name="Yoshinaga Y."/>
            <person name="Martin F.M."/>
            <person name="Grigoriev I.V."/>
            <person name="Hibbett D.S."/>
        </authorList>
    </citation>
    <scope>NUCLEOTIDE SEQUENCE [LARGE SCALE GENOMIC DNA]</scope>
    <source>
        <strain evidence="2 3">93-53</strain>
    </source>
</reference>
<proteinExistence type="predicted"/>
<dbReference type="EMBL" id="KV427635">
    <property type="protein sequence ID" value="KZT04645.1"/>
    <property type="molecule type" value="Genomic_DNA"/>
</dbReference>
<evidence type="ECO:0000313" key="2">
    <source>
        <dbReference type="EMBL" id="KZT04645.1"/>
    </source>
</evidence>
<dbReference type="RefSeq" id="XP_040762385.1">
    <property type="nucleotide sequence ID" value="XM_040905793.1"/>
</dbReference>
<dbReference type="InParanoid" id="A0A165DDM9"/>
<feature type="transmembrane region" description="Helical" evidence="1">
    <location>
        <begin position="77"/>
        <end position="102"/>
    </location>
</feature>
<keyword evidence="1" id="KW-0472">Membrane</keyword>
<sequence>MAPGDSRANTGLTFFGMVGGVMAALKLKEKWNEYRRIPDEEDALGPLALHSPIDEDGMHTLDTTIPSVRLKRRKADCCVCCGMQCGLFWKAFGIVCLLLVGWQTIKFVVWMVTPSPTGLETMPKFSASLGCSDAPHLYGDSKTTFSVPINVDALDHIVDINGGAVGTLTIAEGAPGATEIKYEMTLRSSDASYLDLVTLSYSTPSEVEDPMTQSRMSLVTPIYGEAAGACMRYDMTVYVPPSIASLSVTTRGSGATQLKFDDDSNFDLGSLYVKTYGLDERNMILPHKGVHAGLLTLEMERGWLVGDVAIVDKTVLTTQRGDATLNTHVYPAPSSEEPPAVAQLQTTTGSGRSDIFYVNHPGHAHRQISSIHRSSRNGDLYLTYKEAECNGTVDLTAQSFSATGLQGSVRHGGDELPWVGSKDGADKIVAESPHGWVGIYF</sequence>
<evidence type="ECO:0000256" key="1">
    <source>
        <dbReference type="SAM" id="Phobius"/>
    </source>
</evidence>
<keyword evidence="1" id="KW-1133">Transmembrane helix</keyword>
<protein>
    <submittedName>
        <fullName evidence="2">Uncharacterized protein</fullName>
    </submittedName>
</protein>
<dbReference type="Proteomes" id="UP000076871">
    <property type="component" value="Unassembled WGS sequence"/>
</dbReference>
<dbReference type="OrthoDB" id="2991206at2759"/>
<dbReference type="GeneID" id="63822822"/>
<evidence type="ECO:0000313" key="3">
    <source>
        <dbReference type="Proteomes" id="UP000076871"/>
    </source>
</evidence>
<dbReference type="AlphaFoldDB" id="A0A165DDM9"/>
<keyword evidence="1" id="KW-0812">Transmembrane</keyword>
<organism evidence="2 3">
    <name type="scientific">Laetiporus sulphureus 93-53</name>
    <dbReference type="NCBI Taxonomy" id="1314785"/>
    <lineage>
        <taxon>Eukaryota</taxon>
        <taxon>Fungi</taxon>
        <taxon>Dikarya</taxon>
        <taxon>Basidiomycota</taxon>
        <taxon>Agaricomycotina</taxon>
        <taxon>Agaricomycetes</taxon>
        <taxon>Polyporales</taxon>
        <taxon>Laetiporus</taxon>
    </lineage>
</organism>
<feature type="transmembrane region" description="Helical" evidence="1">
    <location>
        <begin position="6"/>
        <end position="27"/>
    </location>
</feature>